<dbReference type="PANTHER" id="PTHR12125">
    <property type="entry name" value="F-BOX ONLY PROTEIN 6-LIKE PROTEIN"/>
    <property type="match status" value="1"/>
</dbReference>
<gene>
    <name evidence="3" type="primary">FBXO27</name>
    <name evidence="3" type="ORF">GWK47_010374</name>
</gene>
<dbReference type="InterPro" id="IPR001810">
    <property type="entry name" value="F-box_dom"/>
</dbReference>
<dbReference type="GO" id="GO:0005737">
    <property type="term" value="C:cytoplasm"/>
    <property type="evidence" value="ECO:0007669"/>
    <property type="project" value="TreeGrafter"/>
</dbReference>
<dbReference type="PROSITE" id="PS50181">
    <property type="entry name" value="FBOX"/>
    <property type="match status" value="1"/>
</dbReference>
<dbReference type="Proteomes" id="UP000770661">
    <property type="component" value="Unassembled WGS sequence"/>
</dbReference>
<dbReference type="SMART" id="SM01198">
    <property type="entry name" value="FBA"/>
    <property type="match status" value="1"/>
</dbReference>
<evidence type="ECO:0000313" key="4">
    <source>
        <dbReference type="Proteomes" id="UP000770661"/>
    </source>
</evidence>
<reference evidence="3" key="1">
    <citation type="submission" date="2020-07" db="EMBL/GenBank/DDBJ databases">
        <title>The High-quality genome of the commercially important snow crab, Chionoecetes opilio.</title>
        <authorList>
            <person name="Jeong J.-H."/>
            <person name="Ryu S."/>
        </authorList>
    </citation>
    <scope>NUCLEOTIDE SEQUENCE</scope>
    <source>
        <strain evidence="3">MADBK_172401_WGS</strain>
        <tissue evidence="3">Digestive gland</tissue>
    </source>
</reference>
<accession>A0A8J5CMS7</accession>
<dbReference type="EMBL" id="JACEEZ010019081">
    <property type="protein sequence ID" value="KAG0716164.1"/>
    <property type="molecule type" value="Genomic_DNA"/>
</dbReference>
<feature type="domain" description="FBA" evidence="2">
    <location>
        <begin position="110"/>
        <end position="232"/>
    </location>
</feature>
<keyword evidence="4" id="KW-1185">Reference proteome</keyword>
<dbReference type="Gene3D" id="2.60.120.260">
    <property type="entry name" value="Galactose-binding domain-like"/>
    <property type="match status" value="1"/>
</dbReference>
<feature type="domain" description="F-box" evidence="1">
    <location>
        <begin position="31"/>
        <end position="78"/>
    </location>
</feature>
<dbReference type="GO" id="GO:0061630">
    <property type="term" value="F:ubiquitin protein ligase activity"/>
    <property type="evidence" value="ECO:0007669"/>
    <property type="project" value="TreeGrafter"/>
</dbReference>
<dbReference type="GO" id="GO:0006516">
    <property type="term" value="P:glycoprotein catabolic process"/>
    <property type="evidence" value="ECO:0007669"/>
    <property type="project" value="TreeGrafter"/>
</dbReference>
<name>A0A8J5CMS7_CHIOP</name>
<dbReference type="AlphaFoldDB" id="A0A8J5CMS7"/>
<dbReference type="GO" id="GO:0031146">
    <property type="term" value="P:SCF-dependent proteasomal ubiquitin-dependent protein catabolic process"/>
    <property type="evidence" value="ECO:0007669"/>
    <property type="project" value="TreeGrafter"/>
</dbReference>
<dbReference type="InterPro" id="IPR007397">
    <property type="entry name" value="F-box-assoc_dom"/>
</dbReference>
<proteinExistence type="predicted"/>
<dbReference type="PANTHER" id="PTHR12125:SF5">
    <property type="entry name" value="F-BOX DOMAIN-CONTAINING PROTEIN"/>
    <property type="match status" value="1"/>
</dbReference>
<dbReference type="PROSITE" id="PS51114">
    <property type="entry name" value="FBA"/>
    <property type="match status" value="1"/>
</dbReference>
<dbReference type="InterPro" id="IPR008979">
    <property type="entry name" value="Galactose-bd-like_sf"/>
</dbReference>
<protein>
    <submittedName>
        <fullName evidence="3">F-box only protein 27</fullName>
    </submittedName>
</protein>
<evidence type="ECO:0000259" key="1">
    <source>
        <dbReference type="PROSITE" id="PS50181"/>
    </source>
</evidence>
<dbReference type="Gene3D" id="1.20.1280.50">
    <property type="match status" value="1"/>
</dbReference>
<dbReference type="InterPro" id="IPR036047">
    <property type="entry name" value="F-box-like_dom_sf"/>
</dbReference>
<dbReference type="GO" id="GO:0036503">
    <property type="term" value="P:ERAD pathway"/>
    <property type="evidence" value="ECO:0007669"/>
    <property type="project" value="TreeGrafter"/>
</dbReference>
<organism evidence="3 4">
    <name type="scientific">Chionoecetes opilio</name>
    <name type="common">Atlantic snow crab</name>
    <name type="synonym">Cancer opilio</name>
    <dbReference type="NCBI Taxonomy" id="41210"/>
    <lineage>
        <taxon>Eukaryota</taxon>
        <taxon>Metazoa</taxon>
        <taxon>Ecdysozoa</taxon>
        <taxon>Arthropoda</taxon>
        <taxon>Crustacea</taxon>
        <taxon>Multicrustacea</taxon>
        <taxon>Malacostraca</taxon>
        <taxon>Eumalacostraca</taxon>
        <taxon>Eucarida</taxon>
        <taxon>Decapoda</taxon>
        <taxon>Pleocyemata</taxon>
        <taxon>Brachyura</taxon>
        <taxon>Eubrachyura</taxon>
        <taxon>Majoidea</taxon>
        <taxon>Majidae</taxon>
        <taxon>Chionoecetes</taxon>
    </lineage>
</organism>
<dbReference type="OrthoDB" id="1107553at2759"/>
<dbReference type="SUPFAM" id="SSF81383">
    <property type="entry name" value="F-box domain"/>
    <property type="match status" value="1"/>
</dbReference>
<sequence length="232" mass="26589">MEEVGVRSKICPEATQDNRSFQEVPEGNGFIFFGQVLPIEMCEEILLNVPASDLIKSVTKVCQNWHHLLTTLNFWLRKVKRDGFHLSASIEKRLTEEDLCRALRVLQGISSRAWPLNSNLIHNPSGKDRLKHWIVQHGGNGLKVECPPSGSNAIPEKAGLPTQHCFVSSYTPCVRSQTIILKSHKIEPWIMDILRPEIHVSEWVCARWTVMQKVQQLWSSMEWRKGLLLFTK</sequence>
<dbReference type="GO" id="GO:0019005">
    <property type="term" value="C:SCF ubiquitin ligase complex"/>
    <property type="evidence" value="ECO:0007669"/>
    <property type="project" value="TreeGrafter"/>
</dbReference>
<dbReference type="Pfam" id="PF00646">
    <property type="entry name" value="F-box"/>
    <property type="match status" value="1"/>
</dbReference>
<comment type="caution">
    <text evidence="3">The sequence shown here is derived from an EMBL/GenBank/DDBJ whole genome shotgun (WGS) entry which is preliminary data.</text>
</comment>
<evidence type="ECO:0000259" key="2">
    <source>
        <dbReference type="PROSITE" id="PS51114"/>
    </source>
</evidence>
<dbReference type="SUPFAM" id="SSF49785">
    <property type="entry name" value="Galactose-binding domain-like"/>
    <property type="match status" value="1"/>
</dbReference>
<evidence type="ECO:0000313" key="3">
    <source>
        <dbReference type="EMBL" id="KAG0716164.1"/>
    </source>
</evidence>
<dbReference type="InterPro" id="IPR039752">
    <property type="entry name" value="F-box_only"/>
</dbReference>
<dbReference type="Pfam" id="PF04300">
    <property type="entry name" value="FBA"/>
    <property type="match status" value="1"/>
</dbReference>